<feature type="compositionally biased region" description="Acidic residues" evidence="1">
    <location>
        <begin position="64"/>
        <end position="73"/>
    </location>
</feature>
<feature type="compositionally biased region" description="Polar residues" evidence="1">
    <location>
        <begin position="943"/>
        <end position="961"/>
    </location>
</feature>
<dbReference type="InterPro" id="IPR003609">
    <property type="entry name" value="Pan_app"/>
</dbReference>
<feature type="compositionally biased region" description="Basic and acidic residues" evidence="1">
    <location>
        <begin position="74"/>
        <end position="102"/>
    </location>
</feature>
<feature type="compositionally biased region" description="Polar residues" evidence="1">
    <location>
        <begin position="1821"/>
        <end position="1841"/>
    </location>
</feature>
<evidence type="ECO:0000256" key="3">
    <source>
        <dbReference type="SAM" id="SignalP"/>
    </source>
</evidence>
<dbReference type="InterPro" id="IPR001507">
    <property type="entry name" value="ZP_dom"/>
</dbReference>
<dbReference type="SMART" id="SM00241">
    <property type="entry name" value="ZP"/>
    <property type="match status" value="1"/>
</dbReference>
<feature type="compositionally biased region" description="Polar residues" evidence="1">
    <location>
        <begin position="1959"/>
        <end position="1974"/>
    </location>
</feature>
<feature type="signal peptide" evidence="3">
    <location>
        <begin position="1"/>
        <end position="20"/>
    </location>
</feature>
<feature type="compositionally biased region" description="Acidic residues" evidence="1">
    <location>
        <begin position="910"/>
        <end position="922"/>
    </location>
</feature>
<keyword evidence="7" id="KW-1185">Reference proteome</keyword>
<keyword evidence="3" id="KW-0732">Signal</keyword>
<keyword evidence="2" id="KW-0812">Transmembrane</keyword>
<dbReference type="InterPro" id="IPR052774">
    <property type="entry name" value="Celegans_DevNeuronal_Protein"/>
</dbReference>
<dbReference type="PANTHER" id="PTHR47327">
    <property type="entry name" value="FI18240P1-RELATED"/>
    <property type="match status" value="1"/>
</dbReference>
<feature type="compositionally biased region" description="Acidic residues" evidence="1">
    <location>
        <begin position="879"/>
        <end position="888"/>
    </location>
</feature>
<dbReference type="Proteomes" id="UP001201812">
    <property type="component" value="Unassembled WGS sequence"/>
</dbReference>
<feature type="region of interest" description="Disordered" evidence="1">
    <location>
        <begin position="859"/>
        <end position="962"/>
    </location>
</feature>
<feature type="compositionally biased region" description="Pro residues" evidence="1">
    <location>
        <begin position="2179"/>
        <end position="2188"/>
    </location>
</feature>
<feature type="compositionally biased region" description="Low complexity" evidence="1">
    <location>
        <begin position="2001"/>
        <end position="2024"/>
    </location>
</feature>
<organism evidence="6 7">
    <name type="scientific">Ditylenchus destructor</name>
    <dbReference type="NCBI Taxonomy" id="166010"/>
    <lineage>
        <taxon>Eukaryota</taxon>
        <taxon>Metazoa</taxon>
        <taxon>Ecdysozoa</taxon>
        <taxon>Nematoda</taxon>
        <taxon>Chromadorea</taxon>
        <taxon>Rhabditida</taxon>
        <taxon>Tylenchina</taxon>
        <taxon>Tylenchomorpha</taxon>
        <taxon>Sphaerularioidea</taxon>
        <taxon>Anguinidae</taxon>
        <taxon>Anguininae</taxon>
        <taxon>Ditylenchus</taxon>
    </lineage>
</organism>
<feature type="region of interest" description="Disordered" evidence="1">
    <location>
        <begin position="1313"/>
        <end position="1336"/>
    </location>
</feature>
<reference evidence="6" key="1">
    <citation type="submission" date="2022-01" db="EMBL/GenBank/DDBJ databases">
        <title>Genome Sequence Resource for Two Populations of Ditylenchus destructor, the Migratory Endoparasitic Phytonematode.</title>
        <authorList>
            <person name="Zhang H."/>
            <person name="Lin R."/>
            <person name="Xie B."/>
        </authorList>
    </citation>
    <scope>NUCLEOTIDE SEQUENCE</scope>
    <source>
        <strain evidence="6">BazhouSP</strain>
    </source>
</reference>
<name>A0AAD4QY50_9BILA</name>
<feature type="transmembrane region" description="Helical" evidence="2">
    <location>
        <begin position="1366"/>
        <end position="1385"/>
    </location>
</feature>
<sequence>MAALHAPYIIYFLLVLVVSAQDLQPPFLEEREPQLSSVQPPASGEPPGILTGSEPGGRAPESPPFEEFEFNPLEEEKSIESGKLDGEINVNDKDDEKFKNSELPDNTYPNNRNLNFKGVKTQNDGPPAGKKEEMQEVRDLESVLMVEKENKNETNSRFDAIGTAVETTIKEEDIQNGAFLPLNTTITSQTFHNASSKPTRSDAKIQTSETSTLVDSDLLEVTTTPNQGQNPDQNASQVPSPSTLKCPSSNQLPTFIRHSHPTFLTNKKGVLVKPNFVRKMQSLEECAEICRQNIEPFSGEPFQCYGFTYASRNTDNSCEFYVEGSLDISKPSDDDHSSPSTPKQRLAFFERICLVIPAECSKSIFSFETHPRKFLPIIPIETINAEDQVRCMDFCLTNPNCKSVNYHKINGSCEVMDRAWRTVTGGLQDHEDYDYYENICFQEKNRCSPQSRIDFLVTKNTELDAFDVAVGEISVRNCMRRCIESETLFCRSFQYDHSTRECYLAIEGYEQVVQDTSSGTSTITAVTASEILDLFEPVCLDEAIDLPCTGDSVFERLINMNLLTEGDPIDAKELPQSTVEACMDACLHNVSCLSFTFARNEQHCRLLSFDRSFNFTLPILETHIDYYELSCARDAILKSETSLSTSAPELSVPTETTILSTTSATPTTITATITEPLVELELTTISQEPESVESASPPSPVVICDTPRSILIERGRTLRLEYRNLHHVNVHDFNQCEALCESAPINCVTFAYNGRSNDCLLSTTHIDRNSRFTLLTQPNINYDLYNFVGTSCQTADRELSTFATTPASTTTIALPKSTFVPRATTKAELPANIKEFTATVLLEQEELVPGQITSRNNTVEAENGAEQGQEAADQFHDEERDEEEETTETESSQVPKPVERLPSVQAEPVEFIDFDDENIDESETFKERSEDTKSTDFVIDSDQIAQTNDVSGPNKSESVVQSKEDIGVGDVIEDDASGHKSIPHAAPKFRPQIPRRVAHMRRVQNSKVKVSAMCMPNGVNVTFNVLGGTKYTGAVYAAERFSQCRIFVEEKQEFALFIHRPNVNNWCNALESEGELSAILVMSNDMVLPYDVTTKDDFFYEISCEYDEDEAAGPDESKELHSGIVVGGPEPRFIMAERGSTNGRKRPFSDNMQTRVGLKILRNGRPVSSVYIGERLTAVIDSDIDVNRLSIADCNATRVGGRQPKPNSVQLIDNGCTLMPQIIGNMVRGKHGLEAPLTAFRIDGSDQIDIVCSVIVCRTRCKEKLNKCPVIRTRRAPLPAPKSSEDNQPEITISDEDDMITVDHRLKVMVTDEDDPLSKDSQNKEEISKASTASTHHIRQSDANALLRFFDIDTRNGSEYCLNPTLLFATLILFIVCLIALIISLSTHWCRRKSNQSALSAIYPPRPREIPAPMTHFIDESDVPLETMNEGFHGNKSSMGIYFLMPLDTKEAPPLLSKDFGVKDAFCATANRLFFPRVKRDGTKNGSRPSSAICYCFIYLCLVCKLISGISGEGQRNCQSIYVRWPRVKLNLGPAKQGPYSQAACRDACTNNEDPGKSGTEQQCSAYNHRAGPNQYTHECQIFQRDNVQHTDGHIEADDRYTFYWKYCVKSDNKCDGEYAFTFFSDRYMAESEIGKTVYTRTLEDCLAVCLNEEKLMCRSVSFNRTDGGCQLSEQNQLSKPSLIKINNNPNFRIDYYESNCVNNSFVFTHKCEEKGIQIEVDSKLPYTGALYGLYDFFSCRIEPKESKHFGLMFPYPTLSKNCSDSMRYAGSDLILEVVLSTDGVEPLYFITSDDLTYQAKCPVSRATPVLKKDPNKNKDNTFSFQDSQASNTDSKTKSPSEQTVRTTQRQDQTETVITKSQTVKVTESSSASTSTTPPETTLKTLKPVTKDVFSLPPYTPTPGVSDRTNWNDIKVDQVVKDQTANPSQTSTTGEFSTKSQTQVSDEPSTRSEVRHQQTRSPGQITTSDEILSKSQTTTSNGQTTTSNQITVQTQTPISGQTTDQTKNQSSTTTSAATRISTETPRAPISELNTTKISLAQEKGLKTSRHRGLEPITDISQLRFRDENNRLHNGTGDSEPKAVASVREVEVRDESRLGGLVSSERGEGGQKMRAPGLQRTDFSFNTQLKFPGPDQIILSATPNGNGHSMGTDIDGPSNAPPAPQVDPTSSPQPGGGSPPGSPREPPPFNRNSNQAVIFDVFHNGQPAEAVVVGSRITLSFTPFYAIPPAYMSISGCQVEPIGSLYEWEKEPLAIIKDGCQADHVGLVCPPQRTDYGIRVTVESFRYQTTTQVQYTCLIRICPFAPCPQTTCSAVEGCPGDDIISRSFGLRAKRHLSLDQIRAALAANPYLQQQLTLGATQANPANSRMNNSLQHQLIALGGDHIVRKRLIVVNTEEELHYYVKTGEVPNGHLK</sequence>
<evidence type="ECO:0000313" key="6">
    <source>
        <dbReference type="EMBL" id="KAI1703329.1"/>
    </source>
</evidence>
<evidence type="ECO:0000256" key="1">
    <source>
        <dbReference type="SAM" id="MobiDB-lite"/>
    </source>
</evidence>
<feature type="compositionally biased region" description="Polar residues" evidence="1">
    <location>
        <begin position="1921"/>
        <end position="1947"/>
    </location>
</feature>
<feature type="compositionally biased region" description="Basic and acidic residues" evidence="1">
    <location>
        <begin position="1811"/>
        <end position="1820"/>
    </location>
</feature>
<feature type="compositionally biased region" description="Basic and acidic residues" evidence="1">
    <location>
        <begin position="923"/>
        <end position="934"/>
    </location>
</feature>
<feature type="domain" description="Apple" evidence="4">
    <location>
        <begin position="704"/>
        <end position="792"/>
    </location>
</feature>
<evidence type="ECO:0000259" key="5">
    <source>
        <dbReference type="PROSITE" id="PS51034"/>
    </source>
</evidence>
<evidence type="ECO:0000259" key="4">
    <source>
        <dbReference type="PROSITE" id="PS50948"/>
    </source>
</evidence>
<dbReference type="PROSITE" id="PS50948">
    <property type="entry name" value="PAN"/>
    <property type="match status" value="7"/>
</dbReference>
<feature type="region of interest" description="Disordered" evidence="1">
    <location>
        <begin position="31"/>
        <end position="134"/>
    </location>
</feature>
<feature type="compositionally biased region" description="Polar residues" evidence="1">
    <location>
        <begin position="221"/>
        <end position="251"/>
    </location>
</feature>
<evidence type="ECO:0000256" key="2">
    <source>
        <dbReference type="SAM" id="Phobius"/>
    </source>
</evidence>
<feature type="chain" id="PRO_5042175583" evidence="3">
    <location>
        <begin position="21"/>
        <end position="2413"/>
    </location>
</feature>
<feature type="domain" description="Apple" evidence="4">
    <location>
        <begin position="1518"/>
        <end position="1608"/>
    </location>
</feature>
<feature type="domain" description="Apple" evidence="4">
    <location>
        <begin position="548"/>
        <end position="631"/>
    </location>
</feature>
<dbReference type="Pfam" id="PF00024">
    <property type="entry name" value="PAN_1"/>
    <property type="match status" value="5"/>
</dbReference>
<protein>
    <submittedName>
        <fullName evidence="6">PAN domain-containing protein</fullName>
    </submittedName>
</protein>
<dbReference type="SUPFAM" id="SSF57414">
    <property type="entry name" value="Hairpin loop containing domain-like"/>
    <property type="match status" value="5"/>
</dbReference>
<dbReference type="GO" id="GO:0009653">
    <property type="term" value="P:anatomical structure morphogenesis"/>
    <property type="evidence" value="ECO:0007669"/>
    <property type="project" value="TreeGrafter"/>
</dbReference>
<dbReference type="CDD" id="cd01099">
    <property type="entry name" value="PAN_AP_HGF"/>
    <property type="match status" value="4"/>
</dbReference>
<dbReference type="Gene3D" id="3.50.4.10">
    <property type="entry name" value="Hepatocyte Growth Factor"/>
    <property type="match status" value="4"/>
</dbReference>
<dbReference type="PANTHER" id="PTHR47327:SF6">
    <property type="entry name" value="PROTEIN LET-653"/>
    <property type="match status" value="1"/>
</dbReference>
<feature type="domain" description="Apple" evidence="4">
    <location>
        <begin position="1615"/>
        <end position="1701"/>
    </location>
</feature>
<feature type="compositionally biased region" description="Polar residues" evidence="1">
    <location>
        <begin position="2138"/>
        <end position="2148"/>
    </location>
</feature>
<feature type="compositionally biased region" description="Low complexity" evidence="1">
    <location>
        <begin position="860"/>
        <end position="872"/>
    </location>
</feature>
<keyword evidence="2" id="KW-0472">Membrane</keyword>
<dbReference type="PROSITE" id="PS51034">
    <property type="entry name" value="ZP_2"/>
    <property type="match status" value="2"/>
</dbReference>
<evidence type="ECO:0000313" key="7">
    <source>
        <dbReference type="Proteomes" id="UP001201812"/>
    </source>
</evidence>
<dbReference type="EMBL" id="JAKKPZ010000084">
    <property type="protein sequence ID" value="KAI1703329.1"/>
    <property type="molecule type" value="Genomic_DNA"/>
</dbReference>
<feature type="compositionally biased region" description="Low complexity" evidence="1">
    <location>
        <begin position="1975"/>
        <end position="1991"/>
    </location>
</feature>
<feature type="compositionally biased region" description="Basic and acidic residues" evidence="1">
    <location>
        <begin position="1316"/>
        <end position="1328"/>
    </location>
</feature>
<feature type="compositionally biased region" description="Polar residues" evidence="1">
    <location>
        <begin position="191"/>
        <end position="214"/>
    </location>
</feature>
<dbReference type="SMART" id="SM00473">
    <property type="entry name" value="PAN_AP"/>
    <property type="match status" value="7"/>
</dbReference>
<feature type="domain" description="Apple" evidence="4">
    <location>
        <begin position="447"/>
        <end position="539"/>
    </location>
</feature>
<feature type="region of interest" description="Disordered" evidence="1">
    <location>
        <begin position="1809"/>
        <end position="2031"/>
    </location>
</feature>
<feature type="compositionally biased region" description="Basic and acidic residues" evidence="1">
    <location>
        <begin position="2087"/>
        <end position="2096"/>
    </location>
</feature>
<feature type="region of interest" description="Disordered" evidence="1">
    <location>
        <begin position="2133"/>
        <end position="2191"/>
    </location>
</feature>
<feature type="region of interest" description="Disordered" evidence="1">
    <location>
        <begin position="191"/>
        <end position="251"/>
    </location>
</feature>
<accession>A0AAD4QY50</accession>
<feature type="transmembrane region" description="Helical" evidence="2">
    <location>
        <begin position="1492"/>
        <end position="1510"/>
    </location>
</feature>
<feature type="compositionally biased region" description="Low complexity" evidence="1">
    <location>
        <begin position="1842"/>
        <end position="1888"/>
    </location>
</feature>
<feature type="compositionally biased region" description="Polar residues" evidence="1">
    <location>
        <begin position="103"/>
        <end position="124"/>
    </location>
</feature>
<comment type="caution">
    <text evidence="6">The sequence shown here is derived from an EMBL/GenBank/DDBJ whole genome shotgun (WGS) entry which is preliminary data.</text>
</comment>
<feature type="domain" description="ZP" evidence="5">
    <location>
        <begin position="1013"/>
        <end position="1275"/>
    </location>
</feature>
<feature type="domain" description="Apple" evidence="4">
    <location>
        <begin position="246"/>
        <end position="353"/>
    </location>
</feature>
<feature type="domain" description="Apple" evidence="4">
    <location>
        <begin position="360"/>
        <end position="440"/>
    </location>
</feature>
<proteinExistence type="predicted"/>
<feature type="region of interest" description="Disordered" evidence="1">
    <location>
        <begin position="2068"/>
        <end position="2118"/>
    </location>
</feature>
<gene>
    <name evidence="6" type="ORF">DdX_14964</name>
</gene>
<keyword evidence="2" id="KW-1133">Transmembrane helix</keyword>
<feature type="domain" description="ZP" evidence="5">
    <location>
        <begin position="1711"/>
        <end position="2318"/>
    </location>
</feature>